<evidence type="ECO:0000256" key="9">
    <source>
        <dbReference type="SAM" id="Phobius"/>
    </source>
</evidence>
<dbReference type="Proteomes" id="UP000027730">
    <property type="component" value="Unassembled WGS sequence"/>
</dbReference>
<dbReference type="AlphaFoldDB" id="A0A074XP59"/>
<keyword evidence="4 8" id="KW-0479">Metal-binding</keyword>
<gene>
    <name evidence="10" type="ORF">M436DRAFT_78126</name>
</gene>
<keyword evidence="9" id="KW-1133">Transmembrane helix</keyword>
<evidence type="ECO:0000256" key="1">
    <source>
        <dbReference type="ARBA" id="ARBA00001971"/>
    </source>
</evidence>
<protein>
    <submittedName>
        <fullName evidence="10">Putative cytochrome P450</fullName>
    </submittedName>
</protein>
<evidence type="ECO:0000256" key="5">
    <source>
        <dbReference type="ARBA" id="ARBA00023002"/>
    </source>
</evidence>
<dbReference type="PANTHER" id="PTHR46206:SF2">
    <property type="entry name" value="CYTOCHROME P450 MONOOXYGENASE AUSG-RELATED"/>
    <property type="match status" value="1"/>
</dbReference>
<evidence type="ECO:0000256" key="7">
    <source>
        <dbReference type="ARBA" id="ARBA00023033"/>
    </source>
</evidence>
<dbReference type="GO" id="GO:0016705">
    <property type="term" value="F:oxidoreductase activity, acting on paired donors, with incorporation or reduction of molecular oxygen"/>
    <property type="evidence" value="ECO:0007669"/>
    <property type="project" value="InterPro"/>
</dbReference>
<keyword evidence="9" id="KW-0472">Membrane</keyword>
<dbReference type="PRINTS" id="PR00465">
    <property type="entry name" value="EP450IV"/>
</dbReference>
<evidence type="ECO:0000256" key="4">
    <source>
        <dbReference type="ARBA" id="ARBA00022723"/>
    </source>
</evidence>
<evidence type="ECO:0000256" key="6">
    <source>
        <dbReference type="ARBA" id="ARBA00023004"/>
    </source>
</evidence>
<dbReference type="GO" id="GO:0005506">
    <property type="term" value="F:iron ion binding"/>
    <property type="evidence" value="ECO:0007669"/>
    <property type="project" value="InterPro"/>
</dbReference>
<evidence type="ECO:0000256" key="2">
    <source>
        <dbReference type="ARBA" id="ARBA00010617"/>
    </source>
</evidence>
<dbReference type="GO" id="GO:0020037">
    <property type="term" value="F:heme binding"/>
    <property type="evidence" value="ECO:0007669"/>
    <property type="project" value="InterPro"/>
</dbReference>
<proteinExistence type="inferred from homology"/>
<dbReference type="PANTHER" id="PTHR46206">
    <property type="entry name" value="CYTOCHROME P450"/>
    <property type="match status" value="1"/>
</dbReference>
<organism evidence="10 11">
    <name type="scientific">Aureobasidium namibiae CBS 147.97</name>
    <dbReference type="NCBI Taxonomy" id="1043004"/>
    <lineage>
        <taxon>Eukaryota</taxon>
        <taxon>Fungi</taxon>
        <taxon>Dikarya</taxon>
        <taxon>Ascomycota</taxon>
        <taxon>Pezizomycotina</taxon>
        <taxon>Dothideomycetes</taxon>
        <taxon>Dothideomycetidae</taxon>
        <taxon>Dothideales</taxon>
        <taxon>Saccotheciaceae</taxon>
        <taxon>Aureobasidium</taxon>
    </lineage>
</organism>
<keyword evidence="3 8" id="KW-0349">Heme</keyword>
<keyword evidence="11" id="KW-1185">Reference proteome</keyword>
<dbReference type="GO" id="GO:0004497">
    <property type="term" value="F:monooxygenase activity"/>
    <property type="evidence" value="ECO:0007669"/>
    <property type="project" value="UniProtKB-KW"/>
</dbReference>
<dbReference type="GeneID" id="25416157"/>
<accession>A0A074XP59</accession>
<dbReference type="CDD" id="cd11041">
    <property type="entry name" value="CYP503A1-like"/>
    <property type="match status" value="1"/>
</dbReference>
<dbReference type="HOGENOM" id="CLU_022195_0_3_1"/>
<keyword evidence="6 8" id="KW-0408">Iron</keyword>
<keyword evidence="5" id="KW-0560">Oxidoreductase</keyword>
<dbReference type="Gene3D" id="1.10.630.10">
    <property type="entry name" value="Cytochrome P450"/>
    <property type="match status" value="1"/>
</dbReference>
<dbReference type="InterPro" id="IPR036396">
    <property type="entry name" value="Cyt_P450_sf"/>
</dbReference>
<evidence type="ECO:0000256" key="8">
    <source>
        <dbReference type="PIRSR" id="PIRSR602403-1"/>
    </source>
</evidence>
<comment type="similarity">
    <text evidence="2">Belongs to the cytochrome P450 family.</text>
</comment>
<evidence type="ECO:0000256" key="3">
    <source>
        <dbReference type="ARBA" id="ARBA00022617"/>
    </source>
</evidence>
<dbReference type="EMBL" id="KL584703">
    <property type="protein sequence ID" value="KEQ76371.1"/>
    <property type="molecule type" value="Genomic_DNA"/>
</dbReference>
<comment type="cofactor">
    <cofactor evidence="1 8">
        <name>heme</name>
        <dbReference type="ChEBI" id="CHEBI:30413"/>
    </cofactor>
</comment>
<dbReference type="STRING" id="1043004.A0A074XP59"/>
<keyword evidence="7" id="KW-0503">Monooxygenase</keyword>
<feature type="binding site" description="axial binding residue" evidence="8">
    <location>
        <position position="433"/>
    </location>
    <ligand>
        <name>heme</name>
        <dbReference type="ChEBI" id="CHEBI:30413"/>
    </ligand>
    <ligandPart>
        <name>Fe</name>
        <dbReference type="ChEBI" id="CHEBI:18248"/>
    </ligandPart>
</feature>
<evidence type="ECO:0000313" key="11">
    <source>
        <dbReference type="Proteomes" id="UP000027730"/>
    </source>
</evidence>
<name>A0A074XP59_9PEZI</name>
<feature type="transmembrane region" description="Helical" evidence="9">
    <location>
        <begin position="7"/>
        <end position="24"/>
    </location>
</feature>
<dbReference type="InterPro" id="IPR001128">
    <property type="entry name" value="Cyt_P450"/>
</dbReference>
<dbReference type="OrthoDB" id="1844152at2759"/>
<dbReference type="Pfam" id="PF00067">
    <property type="entry name" value="p450"/>
    <property type="match status" value="1"/>
</dbReference>
<sequence length="488" mass="54807">MSELIKQLGYALVVIVLTTIFYRFNTKQQLSFPIVNSYCGDRDQKKAHQQYQANAKELIANGIKDHGSPIVIKTPQGTKLILPSSLTEWVKNNKDLDHVEHVKEDYFSGYPGFDGQTALHHPSHILTTVIKSKLSKNDGAVPVLNAHIVEALGQRWTESEAWHAIDWHQDTTSIVSTAAASIFVGPRLAKNQEWVDLTVTYVLDFFTAIGQLHQWPASLRPIAQRFNALSNRCRSNMKRARIIMQEENVKRNADRANSHVDYNDAFEWITKAAGGRPVDMAAQQLGLGVAALFTTSEALRQTILEIAAHPDLISSLREEIEQAVLESGWTMAALFKMKLLDSVMKEGQRTLPPIVSLERKALRDTIMPDGGKVPKGTHIAVDSSLMWDENIYNSAKTFKGHRYLELRDSGASSQVFTASSKEHTSFGLGRSICPGRFFADTELKLCLAHMLLNYDLRLQEGYKPKPMYSGFYGMVDPFAKIEVRRVHK</sequence>
<reference evidence="10 11" key="1">
    <citation type="journal article" date="2014" name="BMC Genomics">
        <title>Genome sequencing of four Aureobasidium pullulans varieties: biotechnological potential, stress tolerance, and description of new species.</title>
        <authorList>
            <person name="Gostin Ar C."/>
            <person name="Ohm R.A."/>
            <person name="Kogej T."/>
            <person name="Sonjak S."/>
            <person name="Turk M."/>
            <person name="Zajc J."/>
            <person name="Zalar P."/>
            <person name="Grube M."/>
            <person name="Sun H."/>
            <person name="Han J."/>
            <person name="Sharma A."/>
            <person name="Chiniquy J."/>
            <person name="Ngan C.Y."/>
            <person name="Lipzen A."/>
            <person name="Barry K."/>
            <person name="Grigoriev I.V."/>
            <person name="Gunde-Cimerman N."/>
        </authorList>
    </citation>
    <scope>NUCLEOTIDE SEQUENCE [LARGE SCALE GENOMIC DNA]</scope>
    <source>
        <strain evidence="10 11">CBS 147.97</strain>
    </source>
</reference>
<evidence type="ECO:0000313" key="10">
    <source>
        <dbReference type="EMBL" id="KEQ76371.1"/>
    </source>
</evidence>
<dbReference type="InterPro" id="IPR002403">
    <property type="entry name" value="Cyt_P450_E_grp-IV"/>
</dbReference>
<dbReference type="RefSeq" id="XP_013431272.1">
    <property type="nucleotide sequence ID" value="XM_013575818.1"/>
</dbReference>
<keyword evidence="9" id="KW-0812">Transmembrane</keyword>
<dbReference type="SUPFAM" id="SSF48264">
    <property type="entry name" value="Cytochrome P450"/>
    <property type="match status" value="1"/>
</dbReference>